<evidence type="ECO:0000313" key="2">
    <source>
        <dbReference type="Proteomes" id="UP000814033"/>
    </source>
</evidence>
<evidence type="ECO:0000313" key="1">
    <source>
        <dbReference type="EMBL" id="KAI0048368.1"/>
    </source>
</evidence>
<protein>
    <submittedName>
        <fullName evidence="1">Indigoidine synthase A-like protein</fullName>
    </submittedName>
</protein>
<organism evidence="1 2">
    <name type="scientific">Auriscalpium vulgare</name>
    <dbReference type="NCBI Taxonomy" id="40419"/>
    <lineage>
        <taxon>Eukaryota</taxon>
        <taxon>Fungi</taxon>
        <taxon>Dikarya</taxon>
        <taxon>Basidiomycota</taxon>
        <taxon>Agaricomycotina</taxon>
        <taxon>Agaricomycetes</taxon>
        <taxon>Russulales</taxon>
        <taxon>Auriscalpiaceae</taxon>
        <taxon>Auriscalpium</taxon>
    </lineage>
</organism>
<gene>
    <name evidence="1" type="ORF">FA95DRAFT_1588750</name>
</gene>
<keyword evidence="2" id="KW-1185">Reference proteome</keyword>
<dbReference type="EMBL" id="MU275888">
    <property type="protein sequence ID" value="KAI0048368.1"/>
    <property type="molecule type" value="Genomic_DNA"/>
</dbReference>
<accession>A0ACB8RXU5</accession>
<sequence length="766" mass="80988">MPMAKLHTLVSALDRGAPIDLHPEVEDALRTNKPLVALETTIITHGMPYPVNLDTARSVEQNVRSTGAIPATIGVLGGRVKIGLEASQLEYLADTKANPNSVKLSRRDIASAIALGKDGGTTCSSTLIFAALAGIKVFATGGLGGVHRGGESSMDVSADLQELTRCPVGLVSAGVKSILDIGRTLEYLETLGVPVLTYGKSADFPAFYSPRSGFKSPWRVHDPETAANVLFTQWKLGMTNGVLFGVPIPEEYEAVGEKLQEAVEKAVIESEENGMSRRGKEATPWLLKRVGDLTQGKSLASNVALIENTALKGGMIAVAYTNLQQVNSQAPQNTISPPYPVTPAFKVAGDPREPASLAVIGSAAVDITAQAATLHHTSAESGLHSTSPGSVSLTLGGVGRNVAEAAHRIISAQTPDLSSATLLISSIGDDSFGRLLTEESGRINMRIDGLMRDPSQRSAVCNMVVDAAGALIGGVADMDIIRTLDENKVLDQLKRHVPGLVALDANLAPATLKSVVQYCIEKNIKTFYEPTSVIKSTAILPAIVASLHTLDANQSPITFASPNLLELAELYNTARLDPLELTSHDHWWKVIDDFAIGAEFRLSLGQLARLPASDTDAGKGTLSFLIDDGIAQMAVNLLPFFQNLVIKCGALGVIIAMRIPAGTSAWSNERSNPRRRLLVVHGNSEMAVFKHFPSLPVAPGDVVNVTGAGDTLVGAVLAALTQDADAFMTPESLEQAVNQAQWAAVETLRSSLAVSPSLSEGRIAHH</sequence>
<proteinExistence type="predicted"/>
<comment type="caution">
    <text evidence="1">The sequence shown here is derived from an EMBL/GenBank/DDBJ whole genome shotgun (WGS) entry which is preliminary data.</text>
</comment>
<reference evidence="1" key="2">
    <citation type="journal article" date="2022" name="New Phytol.">
        <title>Evolutionary transition to the ectomycorrhizal habit in the genomes of a hyperdiverse lineage of mushroom-forming fungi.</title>
        <authorList>
            <person name="Looney B."/>
            <person name="Miyauchi S."/>
            <person name="Morin E."/>
            <person name="Drula E."/>
            <person name="Courty P.E."/>
            <person name="Kohler A."/>
            <person name="Kuo A."/>
            <person name="LaButti K."/>
            <person name="Pangilinan J."/>
            <person name="Lipzen A."/>
            <person name="Riley R."/>
            <person name="Andreopoulos W."/>
            <person name="He G."/>
            <person name="Johnson J."/>
            <person name="Nolan M."/>
            <person name="Tritt A."/>
            <person name="Barry K.W."/>
            <person name="Grigoriev I.V."/>
            <person name="Nagy L.G."/>
            <person name="Hibbett D."/>
            <person name="Henrissat B."/>
            <person name="Matheny P.B."/>
            <person name="Labbe J."/>
            <person name="Martin F.M."/>
        </authorList>
    </citation>
    <scope>NUCLEOTIDE SEQUENCE</scope>
    <source>
        <strain evidence="1">FP105234-sp</strain>
    </source>
</reference>
<dbReference type="Proteomes" id="UP000814033">
    <property type="component" value="Unassembled WGS sequence"/>
</dbReference>
<reference evidence="1" key="1">
    <citation type="submission" date="2021-02" db="EMBL/GenBank/DDBJ databases">
        <authorList>
            <consortium name="DOE Joint Genome Institute"/>
            <person name="Ahrendt S."/>
            <person name="Looney B.P."/>
            <person name="Miyauchi S."/>
            <person name="Morin E."/>
            <person name="Drula E."/>
            <person name="Courty P.E."/>
            <person name="Chicoki N."/>
            <person name="Fauchery L."/>
            <person name="Kohler A."/>
            <person name="Kuo A."/>
            <person name="Labutti K."/>
            <person name="Pangilinan J."/>
            <person name="Lipzen A."/>
            <person name="Riley R."/>
            <person name="Andreopoulos W."/>
            <person name="He G."/>
            <person name="Johnson J."/>
            <person name="Barry K.W."/>
            <person name="Grigoriev I.V."/>
            <person name="Nagy L."/>
            <person name="Hibbett D."/>
            <person name="Henrissat B."/>
            <person name="Matheny P.B."/>
            <person name="Labbe J."/>
            <person name="Martin F."/>
        </authorList>
    </citation>
    <scope>NUCLEOTIDE SEQUENCE</scope>
    <source>
        <strain evidence="1">FP105234-sp</strain>
    </source>
</reference>
<name>A0ACB8RXU5_9AGAM</name>